<feature type="region of interest" description="Disordered" evidence="1">
    <location>
        <begin position="362"/>
        <end position="381"/>
    </location>
</feature>
<accession>A0A9Q0RHI7</accession>
<proteinExistence type="predicted"/>
<dbReference type="EMBL" id="JAPWDV010000004">
    <property type="protein sequence ID" value="KAJ6215753.1"/>
    <property type="molecule type" value="Genomic_DNA"/>
</dbReference>
<protein>
    <submittedName>
        <fullName evidence="2">Uncharacterized protein</fullName>
    </submittedName>
</protein>
<organism evidence="2 3">
    <name type="scientific">Blomia tropicalis</name>
    <name type="common">Mite</name>
    <dbReference type="NCBI Taxonomy" id="40697"/>
    <lineage>
        <taxon>Eukaryota</taxon>
        <taxon>Metazoa</taxon>
        <taxon>Ecdysozoa</taxon>
        <taxon>Arthropoda</taxon>
        <taxon>Chelicerata</taxon>
        <taxon>Arachnida</taxon>
        <taxon>Acari</taxon>
        <taxon>Acariformes</taxon>
        <taxon>Sarcoptiformes</taxon>
        <taxon>Astigmata</taxon>
        <taxon>Glycyphagoidea</taxon>
        <taxon>Echimyopodidae</taxon>
        <taxon>Blomia</taxon>
    </lineage>
</organism>
<evidence type="ECO:0000313" key="2">
    <source>
        <dbReference type="EMBL" id="KAJ6215753.1"/>
    </source>
</evidence>
<feature type="region of interest" description="Disordered" evidence="1">
    <location>
        <begin position="660"/>
        <end position="716"/>
    </location>
</feature>
<feature type="compositionally biased region" description="Basic residues" evidence="1">
    <location>
        <begin position="706"/>
        <end position="716"/>
    </location>
</feature>
<feature type="compositionally biased region" description="Low complexity" evidence="1">
    <location>
        <begin position="72"/>
        <end position="97"/>
    </location>
</feature>
<comment type="caution">
    <text evidence="2">The sequence shown here is derived from an EMBL/GenBank/DDBJ whole genome shotgun (WGS) entry which is preliminary data.</text>
</comment>
<dbReference type="AlphaFoldDB" id="A0A9Q0RHI7"/>
<feature type="compositionally biased region" description="Polar residues" evidence="1">
    <location>
        <begin position="202"/>
        <end position="240"/>
    </location>
</feature>
<feature type="compositionally biased region" description="Basic residues" evidence="1">
    <location>
        <begin position="254"/>
        <end position="267"/>
    </location>
</feature>
<feature type="region of interest" description="Disordered" evidence="1">
    <location>
        <begin position="72"/>
        <end position="121"/>
    </location>
</feature>
<feature type="compositionally biased region" description="Polar residues" evidence="1">
    <location>
        <begin position="363"/>
        <end position="381"/>
    </location>
</feature>
<feature type="region of interest" description="Disordered" evidence="1">
    <location>
        <begin position="1"/>
        <end position="42"/>
    </location>
</feature>
<evidence type="ECO:0000313" key="3">
    <source>
        <dbReference type="Proteomes" id="UP001142055"/>
    </source>
</evidence>
<evidence type="ECO:0000256" key="1">
    <source>
        <dbReference type="SAM" id="MobiDB-lite"/>
    </source>
</evidence>
<sequence length="716" mass="80011">MENNSTNEIETEVSTTMATSTNLNDGTSSSTMAIPTESNNDLNESNGLFSPVDQEVHFYAYAHPLYSHQPVQELQPHQQQPPQQAVYYPQPHFLPSNVMPPPPPPSVSESASSPYQMDQSGPIPALAPIQLAPPQFNQPIYTYPTYFNIPPPPPPAQHYQHNLPPPPPPPLNPPHRGYGNKHGRSGNGSHHHKQSYSGPICSHQSYSHNYGYQNQNPFVLSHNPNQQAQPSRSGRSNNYHRWNYMNEGENYYPHHQHASHSHHRTTKNRPEYSNHYNSGSGGNGLLNHYRPSTSSANIGTGTSQLRRSNSIGQPMANQTSYGRQTYHGSNKPSGRSFGNSQQQQQQQQQSHYYQSHNRYQHQTKMNPNGQQSNNRSTFSSFMPNRSTPMHHCIHAPSSSANLYNLAKQQQQQQRSRCQAQPAQGSCIITTIDHKHGPPLPLLPTPTDKVLNDLEKIPFNTPVKSVSFITDQTNHEPHCPLYQHQHQHHPQHHHQLISSQTSPLLPTVPETISTSTVGPMESQYLSIPIPNNTANPNANGQSLIYTPISGYYQVSPQYQDPFGQQQQQQQQQQMEQTQSTTMALVTGNGSVVSAIPVTITPTITYYDEYITNEASYSNTTNTVTTATTNDWLSTVSSAIPVTANTITEQSIGRINKLPEVVEEDEEEQQQSPSQQQQSESNSKQSKSETNTNNKLIVPVIESMSKLKLSKKKSKKRG</sequence>
<feature type="compositionally biased region" description="Pro residues" evidence="1">
    <location>
        <begin position="163"/>
        <end position="173"/>
    </location>
</feature>
<reference evidence="2" key="1">
    <citation type="submission" date="2022-12" db="EMBL/GenBank/DDBJ databases">
        <title>Genome assemblies of Blomia tropicalis.</title>
        <authorList>
            <person name="Cui Y."/>
        </authorList>
    </citation>
    <scope>NUCLEOTIDE SEQUENCE</scope>
    <source>
        <tissue evidence="2">Adult mites</tissue>
    </source>
</reference>
<name>A0A9Q0RHI7_BLOTA</name>
<feature type="compositionally biased region" description="Low complexity" evidence="1">
    <location>
        <begin position="668"/>
        <end position="687"/>
    </location>
</feature>
<feature type="region of interest" description="Disordered" evidence="1">
    <location>
        <begin position="148"/>
        <end position="355"/>
    </location>
</feature>
<gene>
    <name evidence="2" type="ORF">RDWZM_010253</name>
</gene>
<feature type="compositionally biased region" description="Basic residues" evidence="1">
    <location>
        <begin position="178"/>
        <end position="194"/>
    </location>
</feature>
<keyword evidence="3" id="KW-1185">Reference proteome</keyword>
<dbReference type="Proteomes" id="UP001142055">
    <property type="component" value="Chromosome 4"/>
</dbReference>
<feature type="compositionally biased region" description="Polar residues" evidence="1">
    <location>
        <begin position="290"/>
        <end position="339"/>
    </location>
</feature>
<feature type="compositionally biased region" description="Low complexity" evidence="1">
    <location>
        <begin position="340"/>
        <end position="355"/>
    </location>
</feature>